<evidence type="ECO:0000313" key="1">
    <source>
        <dbReference type="EMBL" id="SPO62466.1"/>
    </source>
</evidence>
<proteinExistence type="predicted"/>
<gene>
    <name evidence="1" type="ORF">JV551A3_V1_1740011</name>
</gene>
<dbReference type="Proteomes" id="UP000294335">
    <property type="component" value="Unassembled WGS sequence"/>
</dbReference>
<dbReference type="RefSeq" id="WP_133974066.1">
    <property type="nucleotide sequence ID" value="NZ_OPYN01000174.1"/>
</dbReference>
<reference evidence="1 2" key="1">
    <citation type="submission" date="2018-02" db="EMBL/GenBank/DDBJ databases">
        <authorList>
            <person name="Dubost A."/>
        </authorList>
    </citation>
    <scope>NUCLEOTIDE SEQUENCE [LARGE SCALE GENOMIC DNA]</scope>
    <source>
        <strain evidence="2">JV551A3</strain>
    </source>
</reference>
<keyword evidence="2" id="KW-1185">Reference proteome</keyword>
<comment type="caution">
    <text evidence="1">The sequence shown here is derived from an EMBL/GenBank/DDBJ whole genome shotgun (WGS) entry which is preliminary data.</text>
</comment>
<accession>A0AAQ1PAW3</accession>
<dbReference type="AlphaFoldDB" id="A0AAQ1PAW3"/>
<organism evidence="1 2">
    <name type="scientific">Pseudomonas inefficax</name>
    <dbReference type="NCBI Taxonomy" id="2078786"/>
    <lineage>
        <taxon>Bacteria</taxon>
        <taxon>Pseudomonadati</taxon>
        <taxon>Pseudomonadota</taxon>
        <taxon>Gammaproteobacteria</taxon>
        <taxon>Pseudomonadales</taxon>
        <taxon>Pseudomonadaceae</taxon>
        <taxon>Pseudomonas</taxon>
    </lineage>
</organism>
<protein>
    <submittedName>
        <fullName evidence="1">Uncharacterized protein</fullName>
    </submittedName>
</protein>
<name>A0AAQ1PAW3_9PSED</name>
<sequence>MALQLDLVRVFYALISLKQKLFPRPLNQEEASLLEHYRSLSEQDRIAVRYMCTAIRETSKHHPRR</sequence>
<dbReference type="EMBL" id="OPYN01000174">
    <property type="protein sequence ID" value="SPO62466.1"/>
    <property type="molecule type" value="Genomic_DNA"/>
</dbReference>
<evidence type="ECO:0000313" key="2">
    <source>
        <dbReference type="Proteomes" id="UP000294335"/>
    </source>
</evidence>